<gene>
    <name evidence="1" type="ORF">ABVK25_003116</name>
</gene>
<sequence length="140" mass="15900">MLLFGNSISDYLSYSHKSFDPQTKNLSARLISRTHSPELGLIHCYLPISSSRINSNHKNNLGPESTKMQSYLHGVKQRDKFPYVNDDPQLYSMHLTTNSASRLLIHPGIRAGINCMDNFLARILDHRSLPQDRAAARRHA</sequence>
<name>A0ABR4BFV6_9LECA</name>
<dbReference type="Proteomes" id="UP001590951">
    <property type="component" value="Unassembled WGS sequence"/>
</dbReference>
<evidence type="ECO:0000313" key="1">
    <source>
        <dbReference type="EMBL" id="KAL2056722.1"/>
    </source>
</evidence>
<reference evidence="1 2" key="1">
    <citation type="submission" date="2024-09" db="EMBL/GenBank/DDBJ databases">
        <title>Rethinking Asexuality: The Enigmatic Case of Functional Sexual Genes in Lepraria (Stereocaulaceae).</title>
        <authorList>
            <person name="Doellman M."/>
            <person name="Sun Y."/>
            <person name="Barcenas-Pena A."/>
            <person name="Lumbsch H.T."/>
            <person name="Grewe F."/>
        </authorList>
    </citation>
    <scope>NUCLEOTIDE SEQUENCE [LARGE SCALE GENOMIC DNA]</scope>
    <source>
        <strain evidence="1 2">Grewe 0041</strain>
    </source>
</reference>
<dbReference type="EMBL" id="JBHFEH010000007">
    <property type="protein sequence ID" value="KAL2056722.1"/>
    <property type="molecule type" value="Genomic_DNA"/>
</dbReference>
<accession>A0ABR4BFV6</accession>
<proteinExistence type="predicted"/>
<organism evidence="1 2">
    <name type="scientific">Lepraria finkii</name>
    <dbReference type="NCBI Taxonomy" id="1340010"/>
    <lineage>
        <taxon>Eukaryota</taxon>
        <taxon>Fungi</taxon>
        <taxon>Dikarya</taxon>
        <taxon>Ascomycota</taxon>
        <taxon>Pezizomycotina</taxon>
        <taxon>Lecanoromycetes</taxon>
        <taxon>OSLEUM clade</taxon>
        <taxon>Lecanoromycetidae</taxon>
        <taxon>Lecanorales</taxon>
        <taxon>Lecanorineae</taxon>
        <taxon>Stereocaulaceae</taxon>
        <taxon>Lepraria</taxon>
    </lineage>
</organism>
<evidence type="ECO:0000313" key="2">
    <source>
        <dbReference type="Proteomes" id="UP001590951"/>
    </source>
</evidence>
<keyword evidence="2" id="KW-1185">Reference proteome</keyword>
<comment type="caution">
    <text evidence="1">The sequence shown here is derived from an EMBL/GenBank/DDBJ whole genome shotgun (WGS) entry which is preliminary data.</text>
</comment>
<protein>
    <submittedName>
        <fullName evidence="1">Uncharacterized protein</fullName>
    </submittedName>
</protein>